<dbReference type="InterPro" id="IPR005850">
    <property type="entry name" value="GalP_Utransf_C"/>
</dbReference>
<dbReference type="GO" id="GO:0008108">
    <property type="term" value="F:UDP-glucose:hexose-1-phosphate uridylyltransferase activity"/>
    <property type="evidence" value="ECO:0007669"/>
    <property type="project" value="InterPro"/>
</dbReference>
<evidence type="ECO:0000313" key="11">
    <source>
        <dbReference type="EMBL" id="HGQ35331.1"/>
    </source>
</evidence>
<dbReference type="InterPro" id="IPR001937">
    <property type="entry name" value="GalP_UDPtransf1"/>
</dbReference>
<evidence type="ECO:0000259" key="10">
    <source>
        <dbReference type="Pfam" id="PF02744"/>
    </source>
</evidence>
<feature type="active site" description="Tele-UMP-histidine intermediate" evidence="7">
    <location>
        <position position="141"/>
    </location>
</feature>
<evidence type="ECO:0000256" key="2">
    <source>
        <dbReference type="ARBA" id="ARBA00022679"/>
    </source>
</evidence>
<gene>
    <name evidence="12" type="primary">galT</name>
    <name evidence="12" type="ORF">ENU08_04930</name>
    <name evidence="11" type="ORF">ENU41_01450</name>
</gene>
<comment type="caution">
    <text evidence="12">The sequence shown here is derived from an EMBL/GenBank/DDBJ whole genome shotgun (WGS) entry which is preliminary data.</text>
</comment>
<name>A0A7C4NLA8_9CREN</name>
<evidence type="ECO:0000259" key="9">
    <source>
        <dbReference type="Pfam" id="PF01087"/>
    </source>
</evidence>
<dbReference type="SUPFAM" id="SSF54197">
    <property type="entry name" value="HIT-like"/>
    <property type="match status" value="2"/>
</dbReference>
<dbReference type="UniPathway" id="UPA00214"/>
<dbReference type="PIRSF" id="PIRSF000808">
    <property type="entry name" value="GalT"/>
    <property type="match status" value="1"/>
</dbReference>
<keyword evidence="3 12" id="KW-0548">Nucleotidyltransferase</keyword>
<evidence type="ECO:0000256" key="3">
    <source>
        <dbReference type="ARBA" id="ARBA00022695"/>
    </source>
</evidence>
<dbReference type="GO" id="GO:0033499">
    <property type="term" value="P:galactose catabolic process via UDP-galactose, Leloir pathway"/>
    <property type="evidence" value="ECO:0007669"/>
    <property type="project" value="TreeGrafter"/>
</dbReference>
<keyword evidence="6" id="KW-0119">Carbohydrate metabolism</keyword>
<evidence type="ECO:0000313" key="12">
    <source>
        <dbReference type="EMBL" id="HGQ64569.1"/>
    </source>
</evidence>
<dbReference type="Pfam" id="PF02744">
    <property type="entry name" value="GalP_UDP_tr_C"/>
    <property type="match status" value="1"/>
</dbReference>
<feature type="binding site" evidence="8">
    <location>
        <position position="139"/>
    </location>
    <ligand>
        <name>Zn(2+)</name>
        <dbReference type="ChEBI" id="CHEBI:29105"/>
    </ligand>
</feature>
<sequence length="320" mass="37198">MMELRWDPVVGEWVMVSNIRSFRPWQPSNFCPFCPGAPETGYGWRALILENRFPMLSPTPPEPNKHSFYKTSKAQGRCFVVVETAEHNLDDLCDLSLNDIAYVLRLIIEKQEEVAKEDYATYFMWFRNKGKEIGVSLTHPHSQIYVTPFIPLKVEREIENAEMYWHNNGKCLFCAIMETEVKDNVRIVYSSENWVSFLPFYAHWPFEVHIYPKRHIQLLTQLTSNEVYDLAKTLKVVLCGLKILFSKPSPYLMVVHQAPLKGNYEYYHLHIEIYGMFRDEGKLKYAAGMETGGGNFTYDSVPEENALKLKEKVRVCSSAI</sequence>
<feature type="binding site" evidence="8">
    <location>
        <position position="31"/>
    </location>
    <ligand>
        <name>Zn(2+)</name>
        <dbReference type="ChEBI" id="CHEBI:29105"/>
    </ligand>
</feature>
<dbReference type="NCBIfam" id="TIGR00209">
    <property type="entry name" value="galT_1"/>
    <property type="match status" value="1"/>
</dbReference>
<dbReference type="AlphaFoldDB" id="A0A7C4NLA8"/>
<reference evidence="12" key="1">
    <citation type="journal article" date="2020" name="mSystems">
        <title>Genome- and Community-Level Interaction Insights into Carbon Utilization and Element Cycling Functions of Hydrothermarchaeota in Hydrothermal Sediment.</title>
        <authorList>
            <person name="Zhou Z."/>
            <person name="Liu Y."/>
            <person name="Xu W."/>
            <person name="Pan J."/>
            <person name="Luo Z.H."/>
            <person name="Li M."/>
        </authorList>
    </citation>
    <scope>NUCLEOTIDE SEQUENCE [LARGE SCALE GENOMIC DNA]</scope>
    <source>
        <strain evidence="12">SpSt-637</strain>
        <strain evidence="11">SpSt-667</strain>
    </source>
</reference>
<dbReference type="EMBL" id="DTCK01000010">
    <property type="protein sequence ID" value="HGQ35331.1"/>
    <property type="molecule type" value="Genomic_DNA"/>
</dbReference>
<feature type="domain" description="Galactose-1-phosphate uridyl transferase C-terminal" evidence="10">
    <location>
        <begin position="158"/>
        <end position="310"/>
    </location>
</feature>
<feature type="binding site" evidence="8">
    <location>
        <position position="87"/>
    </location>
    <ligand>
        <name>Zn(2+)</name>
        <dbReference type="ChEBI" id="CHEBI:29105"/>
    </ligand>
</feature>
<dbReference type="InterPro" id="IPR005849">
    <property type="entry name" value="GalP_Utransf_N"/>
</dbReference>
<accession>A0A7C4NLA8</accession>
<comment type="similarity">
    <text evidence="1">Belongs to the galactose-1-phosphate uridylyltransferase type 1 family.</text>
</comment>
<protein>
    <submittedName>
        <fullName evidence="12">Galactose-1-phosphate uridylyltransferase</fullName>
    </submittedName>
</protein>
<dbReference type="PANTHER" id="PTHR11943:SF1">
    <property type="entry name" value="GALACTOSE-1-PHOSPHATE URIDYLYLTRANSFERASE"/>
    <property type="match status" value="1"/>
</dbReference>
<comment type="cofactor">
    <cofactor evidence="8">
        <name>Zn(2+)</name>
        <dbReference type="ChEBI" id="CHEBI:29105"/>
    </cofactor>
    <text evidence="8">Binds 1 zinc ion per subunit.</text>
</comment>
<dbReference type="PANTHER" id="PTHR11943">
    <property type="entry name" value="GALACTOSE-1-PHOSPHATE URIDYLYLTRANSFERASE"/>
    <property type="match status" value="1"/>
</dbReference>
<dbReference type="Pfam" id="PF01087">
    <property type="entry name" value="GalP_UDP_transf"/>
    <property type="match status" value="1"/>
</dbReference>
<evidence type="ECO:0000256" key="4">
    <source>
        <dbReference type="ARBA" id="ARBA00022723"/>
    </source>
</evidence>
<dbReference type="Gene3D" id="3.30.428.10">
    <property type="entry name" value="HIT-like"/>
    <property type="match status" value="2"/>
</dbReference>
<proteinExistence type="inferred from homology"/>
<evidence type="ECO:0000256" key="8">
    <source>
        <dbReference type="PIRSR" id="PIRSR000808-3"/>
    </source>
</evidence>
<feature type="domain" description="Galactose-1-phosphate uridyl transferase N-terminal" evidence="9">
    <location>
        <begin position="5"/>
        <end position="151"/>
    </location>
</feature>
<keyword evidence="4 8" id="KW-0479">Metal-binding</keyword>
<dbReference type="InterPro" id="IPR036265">
    <property type="entry name" value="HIT-like_sf"/>
</dbReference>
<evidence type="ECO:0000256" key="5">
    <source>
        <dbReference type="ARBA" id="ARBA00022833"/>
    </source>
</evidence>
<dbReference type="GO" id="GO:0008270">
    <property type="term" value="F:zinc ion binding"/>
    <property type="evidence" value="ECO:0007669"/>
    <property type="project" value="InterPro"/>
</dbReference>
<feature type="binding site" evidence="8">
    <location>
        <position position="34"/>
    </location>
    <ligand>
        <name>Zn(2+)</name>
        <dbReference type="ChEBI" id="CHEBI:29105"/>
    </ligand>
</feature>
<organism evidence="12">
    <name type="scientific">Ignisphaera aggregans</name>
    <dbReference type="NCBI Taxonomy" id="334771"/>
    <lineage>
        <taxon>Archaea</taxon>
        <taxon>Thermoproteota</taxon>
        <taxon>Thermoprotei</taxon>
        <taxon>Desulfurococcales</taxon>
        <taxon>Desulfurococcaceae</taxon>
        <taxon>Ignisphaera</taxon>
    </lineage>
</organism>
<keyword evidence="2 12" id="KW-0808">Transferase</keyword>
<evidence type="ECO:0000256" key="7">
    <source>
        <dbReference type="PIRSR" id="PIRSR000808-1"/>
    </source>
</evidence>
<evidence type="ECO:0000256" key="1">
    <source>
        <dbReference type="ARBA" id="ARBA00010951"/>
    </source>
</evidence>
<keyword evidence="5 8" id="KW-0862">Zinc</keyword>
<evidence type="ECO:0000256" key="6">
    <source>
        <dbReference type="ARBA" id="ARBA00023277"/>
    </source>
</evidence>
<dbReference type="EMBL" id="DTBD01000039">
    <property type="protein sequence ID" value="HGQ64569.1"/>
    <property type="molecule type" value="Genomic_DNA"/>
</dbReference>
<dbReference type="GO" id="GO:0005737">
    <property type="term" value="C:cytoplasm"/>
    <property type="evidence" value="ECO:0007669"/>
    <property type="project" value="TreeGrafter"/>
</dbReference>